<reference evidence="3 4" key="1">
    <citation type="submission" date="2018-03" db="EMBL/GenBank/DDBJ databases">
        <title>Genomic Encyclopedia of Archaeal and Bacterial Type Strains, Phase II (KMG-II): from individual species to whole genera.</title>
        <authorList>
            <person name="Goeker M."/>
        </authorList>
    </citation>
    <scope>NUCLEOTIDE SEQUENCE [LARGE SCALE GENOMIC DNA]</scope>
    <source>
        <strain evidence="3 4">DSM 43146</strain>
    </source>
</reference>
<evidence type="ECO:0000256" key="2">
    <source>
        <dbReference type="SAM" id="Phobius"/>
    </source>
</evidence>
<keyword evidence="4" id="KW-1185">Reference proteome</keyword>
<evidence type="ECO:0000256" key="1">
    <source>
        <dbReference type="SAM" id="MobiDB-lite"/>
    </source>
</evidence>
<dbReference type="SUPFAM" id="SSF141571">
    <property type="entry name" value="Pentapeptide repeat-like"/>
    <property type="match status" value="1"/>
</dbReference>
<dbReference type="PANTHER" id="PTHR14136:SF17">
    <property type="entry name" value="BTB_POZ DOMAIN-CONTAINING PROTEIN KCTD9"/>
    <property type="match status" value="1"/>
</dbReference>
<dbReference type="Proteomes" id="UP000239415">
    <property type="component" value="Unassembled WGS sequence"/>
</dbReference>
<dbReference type="InterPro" id="IPR051082">
    <property type="entry name" value="Pentapeptide-BTB/POZ_domain"/>
</dbReference>
<organism evidence="3 4">
    <name type="scientific">Actinoplanes italicus</name>
    <dbReference type="NCBI Taxonomy" id="113567"/>
    <lineage>
        <taxon>Bacteria</taxon>
        <taxon>Bacillati</taxon>
        <taxon>Actinomycetota</taxon>
        <taxon>Actinomycetes</taxon>
        <taxon>Micromonosporales</taxon>
        <taxon>Micromonosporaceae</taxon>
        <taxon>Actinoplanes</taxon>
    </lineage>
</organism>
<evidence type="ECO:0000313" key="3">
    <source>
        <dbReference type="EMBL" id="PRX15908.1"/>
    </source>
</evidence>
<protein>
    <submittedName>
        <fullName evidence="3">Pentapeptide repeat protein</fullName>
    </submittedName>
</protein>
<gene>
    <name evidence="3" type="ORF">CLV67_122148</name>
</gene>
<keyword evidence="2" id="KW-1133">Transmembrane helix</keyword>
<feature type="compositionally biased region" description="Low complexity" evidence="1">
    <location>
        <begin position="10"/>
        <end position="23"/>
    </location>
</feature>
<dbReference type="Gene3D" id="2.160.20.80">
    <property type="entry name" value="E3 ubiquitin-protein ligase SopA"/>
    <property type="match status" value="1"/>
</dbReference>
<comment type="caution">
    <text evidence="3">The sequence shown here is derived from an EMBL/GenBank/DDBJ whole genome shotgun (WGS) entry which is preliminary data.</text>
</comment>
<dbReference type="EMBL" id="PVMZ01000022">
    <property type="protein sequence ID" value="PRX15908.1"/>
    <property type="molecule type" value="Genomic_DNA"/>
</dbReference>
<dbReference type="InterPro" id="IPR001646">
    <property type="entry name" value="5peptide_repeat"/>
</dbReference>
<proteinExistence type="predicted"/>
<dbReference type="AlphaFoldDB" id="A0A2T0JZH7"/>
<keyword evidence="2" id="KW-0812">Transmembrane</keyword>
<sequence length="313" mass="33791">MERIRRQLRSSRTARTSGSSSTETRSDYWERGTAIAGIFSVLLVGVGLILTNDFNLSQLAQQQKVAQEQQDLALKGQRADRFVRAVDQLGQEEDDKLSVRLGGIYALEALMKEFPADENMVIEVLCAFVRSHAPWTDDPAIPPATPDVRAAMTVLGRRPDPDNHIALDFSNTTLLGLKRFNLPGANFRGVDLSVSNFTDSVLPRADLRNTDLTNSYFNRVDLRGADMEGVVLDSAELQAANLSGANLRNVDFTGADLKGADLSGADLTGARASSLTTAQLACTKVDAATRLPAGVEPPAAGAWQQKNCAVDTD</sequence>
<dbReference type="Pfam" id="PF00805">
    <property type="entry name" value="Pentapeptide"/>
    <property type="match status" value="2"/>
</dbReference>
<feature type="transmembrane region" description="Helical" evidence="2">
    <location>
        <begin position="32"/>
        <end position="50"/>
    </location>
</feature>
<name>A0A2T0JZH7_9ACTN</name>
<accession>A0A2T0JZH7</accession>
<dbReference type="RefSeq" id="WP_106328174.1">
    <property type="nucleotide sequence ID" value="NZ_BOMO01000022.1"/>
</dbReference>
<keyword evidence="2" id="KW-0472">Membrane</keyword>
<dbReference type="OrthoDB" id="4563217at2"/>
<evidence type="ECO:0000313" key="4">
    <source>
        <dbReference type="Proteomes" id="UP000239415"/>
    </source>
</evidence>
<feature type="region of interest" description="Disordered" evidence="1">
    <location>
        <begin position="1"/>
        <end position="26"/>
    </location>
</feature>
<dbReference type="PANTHER" id="PTHR14136">
    <property type="entry name" value="BTB_POZ DOMAIN-CONTAINING PROTEIN KCTD9"/>
    <property type="match status" value="1"/>
</dbReference>